<organism evidence="1 2">
    <name type="scientific">Cichlidogyrus casuarinus</name>
    <dbReference type="NCBI Taxonomy" id="1844966"/>
    <lineage>
        <taxon>Eukaryota</taxon>
        <taxon>Metazoa</taxon>
        <taxon>Spiralia</taxon>
        <taxon>Lophotrochozoa</taxon>
        <taxon>Platyhelminthes</taxon>
        <taxon>Monogenea</taxon>
        <taxon>Monopisthocotylea</taxon>
        <taxon>Dactylogyridea</taxon>
        <taxon>Ancyrocephalidae</taxon>
        <taxon>Cichlidogyrus</taxon>
    </lineage>
</organism>
<name>A0ABD2QM46_9PLAT</name>
<protein>
    <submittedName>
        <fullName evidence="1">Uncharacterized protein</fullName>
    </submittedName>
</protein>
<gene>
    <name evidence="1" type="ORF">Ciccas_000809</name>
</gene>
<dbReference type="EMBL" id="JBJKFK010000047">
    <property type="protein sequence ID" value="KAL3320510.1"/>
    <property type="molecule type" value="Genomic_DNA"/>
</dbReference>
<comment type="caution">
    <text evidence="1">The sequence shown here is derived from an EMBL/GenBank/DDBJ whole genome shotgun (WGS) entry which is preliminary data.</text>
</comment>
<accession>A0ABD2QM46</accession>
<dbReference type="AlphaFoldDB" id="A0ABD2QM46"/>
<dbReference type="Proteomes" id="UP001626550">
    <property type="component" value="Unassembled WGS sequence"/>
</dbReference>
<sequence>MVDYALLEYFEVIESLQEALKSTGKSKKSARLTDKDLNISNIGESCDFSVQKDYAAPYTDNSMGLLFNNIETAQDEDSWVREIQDKLKLLEIRDDDTVSTKSSISRFSFPREPNHLEVAMKNRLRSHEFSQKIRRQHSAKTKPLKINYVPAHIKAPFNTTITPILQQKSNRLSISKTNRKQCNGPTIERKTWIKAEKCQTNIKTRENESIVCAMPVIPNSNIPTKLNMDSQTYQNDSSNYVKHLEPLKPKAESYSKLMSDYRSSIKNLQNTVDSRKIEVSWTFPDQSVRAALTARARLLELLLSNFNETTCKTDLRQLSSEEIIKIIKFIVLASKAHSQLEILRPYAHLAGEMEYKDNDSEMLREMGKRIVGFHDVPLPNSYETYQIQCTKYPCVPDFLLNASKRQSIDYVNKWLDFHWCVNRKIRGSGEYSNIFKNICFARKYKWF</sequence>
<reference evidence="1 2" key="1">
    <citation type="submission" date="2024-11" db="EMBL/GenBank/DDBJ databases">
        <title>Adaptive evolution of stress response genes in parasites aligns with host niche diversity.</title>
        <authorList>
            <person name="Hahn C."/>
            <person name="Resl P."/>
        </authorList>
    </citation>
    <scope>NUCLEOTIDE SEQUENCE [LARGE SCALE GENOMIC DNA]</scope>
    <source>
        <strain evidence="1">EGGRZ-B1_66</strain>
        <tissue evidence="1">Body</tissue>
    </source>
</reference>
<evidence type="ECO:0000313" key="2">
    <source>
        <dbReference type="Proteomes" id="UP001626550"/>
    </source>
</evidence>
<proteinExistence type="predicted"/>
<keyword evidence="2" id="KW-1185">Reference proteome</keyword>
<evidence type="ECO:0000313" key="1">
    <source>
        <dbReference type="EMBL" id="KAL3320510.1"/>
    </source>
</evidence>